<dbReference type="PROSITE" id="PS01124">
    <property type="entry name" value="HTH_ARAC_FAMILY_2"/>
    <property type="match status" value="1"/>
</dbReference>
<feature type="transmembrane region" description="Helical" evidence="4">
    <location>
        <begin position="64"/>
        <end position="88"/>
    </location>
</feature>
<dbReference type="InterPro" id="IPR018062">
    <property type="entry name" value="HTH_AraC-typ_CS"/>
</dbReference>
<organism evidence="6 7">
    <name type="scientific">Kinneretia aquatilis</name>
    <dbReference type="NCBI Taxonomy" id="2070761"/>
    <lineage>
        <taxon>Bacteria</taxon>
        <taxon>Pseudomonadati</taxon>
        <taxon>Pseudomonadota</taxon>
        <taxon>Betaproteobacteria</taxon>
        <taxon>Burkholderiales</taxon>
        <taxon>Sphaerotilaceae</taxon>
        <taxon>Roseateles</taxon>
    </lineage>
</organism>
<accession>A0A2N8KSC0</accession>
<dbReference type="GO" id="GO:0003700">
    <property type="term" value="F:DNA-binding transcription factor activity"/>
    <property type="evidence" value="ECO:0007669"/>
    <property type="project" value="InterPro"/>
</dbReference>
<dbReference type="Gene3D" id="1.10.10.60">
    <property type="entry name" value="Homeodomain-like"/>
    <property type="match status" value="2"/>
</dbReference>
<comment type="caution">
    <text evidence="6">The sequence shown here is derived from an EMBL/GenBank/DDBJ whole genome shotgun (WGS) entry which is preliminary data.</text>
</comment>
<dbReference type="PROSITE" id="PS00041">
    <property type="entry name" value="HTH_ARAC_FAMILY_1"/>
    <property type="match status" value="1"/>
</dbReference>
<dbReference type="PANTHER" id="PTHR43280:SF29">
    <property type="entry name" value="ARAC-FAMILY TRANSCRIPTIONAL REGULATOR"/>
    <property type="match status" value="1"/>
</dbReference>
<protein>
    <recommendedName>
        <fullName evidence="5">HTH araC/xylS-type domain-containing protein</fullName>
    </recommendedName>
</protein>
<dbReference type="RefSeq" id="WP_102770096.1">
    <property type="nucleotide sequence ID" value="NZ_POSP01000004.1"/>
</dbReference>
<evidence type="ECO:0000256" key="4">
    <source>
        <dbReference type="SAM" id="Phobius"/>
    </source>
</evidence>
<feature type="transmembrane region" description="Helical" evidence="4">
    <location>
        <begin position="100"/>
        <end position="117"/>
    </location>
</feature>
<keyword evidence="2" id="KW-0238">DNA-binding</keyword>
<feature type="transmembrane region" description="Helical" evidence="4">
    <location>
        <begin position="6"/>
        <end position="26"/>
    </location>
</feature>
<sequence length="360" mass="39865">MDVSYLLFFFAGLGAFNGLAIAAWLLWHRPASPAQPWLAALVLMLSVRTGKSVLFYFWPDIGKLVLQVGLSACFLIGPCLLGFVRACLDPLGERSGRDHFLVLGLMGLTLVFGWLYPYSVHLALWQGPIWHSIQYFWLACLLLSLACLVQHWRHRRAWAAAQRRDLSKARCLNLGPGFAAAVTAGVALVWAAYFWSGWTSYIAGALSFTVLVCLSIGLAVFRRPALSPTAPIHEPYQQRKIAPAEAEAELAALHRLMAEEQLYRDPGLSLNKLARRLSMPPARLSQLLNDNQDISFRQYLNQLRIDAAKQLLSEGAALPMEQVAEASGFLSMSTFYSSFKKAEGATPAAWRQARQVAEGS</sequence>
<dbReference type="InterPro" id="IPR009057">
    <property type="entry name" value="Homeodomain-like_sf"/>
</dbReference>
<dbReference type="GO" id="GO:0043565">
    <property type="term" value="F:sequence-specific DNA binding"/>
    <property type="evidence" value="ECO:0007669"/>
    <property type="project" value="InterPro"/>
</dbReference>
<name>A0A2N8KSC0_9BURK</name>
<evidence type="ECO:0000259" key="5">
    <source>
        <dbReference type="PROSITE" id="PS01124"/>
    </source>
</evidence>
<keyword evidence="4" id="KW-0812">Transmembrane</keyword>
<keyword evidence="7" id="KW-1185">Reference proteome</keyword>
<gene>
    <name evidence="6" type="ORF">C1O66_21710</name>
</gene>
<feature type="domain" description="HTH araC/xylS-type" evidence="5">
    <location>
        <begin position="259"/>
        <end position="353"/>
    </location>
</feature>
<keyword evidence="4" id="KW-1133">Transmembrane helix</keyword>
<dbReference type="Pfam" id="PF12833">
    <property type="entry name" value="HTH_18"/>
    <property type="match status" value="1"/>
</dbReference>
<dbReference type="OrthoDB" id="6815515at2"/>
<dbReference type="Proteomes" id="UP000235916">
    <property type="component" value="Unassembled WGS sequence"/>
</dbReference>
<evidence type="ECO:0000256" key="1">
    <source>
        <dbReference type="ARBA" id="ARBA00023015"/>
    </source>
</evidence>
<dbReference type="AlphaFoldDB" id="A0A2N8KSC0"/>
<feature type="transmembrane region" description="Helical" evidence="4">
    <location>
        <begin position="129"/>
        <end position="150"/>
    </location>
</feature>
<dbReference type="PANTHER" id="PTHR43280">
    <property type="entry name" value="ARAC-FAMILY TRANSCRIPTIONAL REGULATOR"/>
    <property type="match status" value="1"/>
</dbReference>
<evidence type="ECO:0000256" key="2">
    <source>
        <dbReference type="ARBA" id="ARBA00023125"/>
    </source>
</evidence>
<proteinExistence type="predicted"/>
<reference evidence="6 7" key="1">
    <citation type="submission" date="2018-01" db="EMBL/GenBank/DDBJ databases">
        <title>Draft genome sequence of Paucibacter aquatile CR182 isolated from freshwater of the Nakdong River.</title>
        <authorList>
            <person name="Choi A."/>
            <person name="Chung E.J."/>
        </authorList>
    </citation>
    <scope>NUCLEOTIDE SEQUENCE [LARGE SCALE GENOMIC DNA]</scope>
    <source>
        <strain evidence="6 7">CR182</strain>
    </source>
</reference>
<dbReference type="SUPFAM" id="SSF46689">
    <property type="entry name" value="Homeodomain-like"/>
    <property type="match status" value="1"/>
</dbReference>
<keyword evidence="3" id="KW-0804">Transcription</keyword>
<keyword evidence="1" id="KW-0805">Transcription regulation</keyword>
<feature type="transmembrane region" description="Helical" evidence="4">
    <location>
        <begin position="201"/>
        <end position="221"/>
    </location>
</feature>
<dbReference type="EMBL" id="POSP01000004">
    <property type="protein sequence ID" value="PND36322.1"/>
    <property type="molecule type" value="Genomic_DNA"/>
</dbReference>
<dbReference type="InterPro" id="IPR018060">
    <property type="entry name" value="HTH_AraC"/>
</dbReference>
<evidence type="ECO:0000256" key="3">
    <source>
        <dbReference type="ARBA" id="ARBA00023163"/>
    </source>
</evidence>
<evidence type="ECO:0000313" key="6">
    <source>
        <dbReference type="EMBL" id="PND36322.1"/>
    </source>
</evidence>
<dbReference type="SMART" id="SM00342">
    <property type="entry name" value="HTH_ARAC"/>
    <property type="match status" value="1"/>
</dbReference>
<keyword evidence="4" id="KW-0472">Membrane</keyword>
<feature type="transmembrane region" description="Helical" evidence="4">
    <location>
        <begin position="171"/>
        <end position="195"/>
    </location>
</feature>
<evidence type="ECO:0000313" key="7">
    <source>
        <dbReference type="Proteomes" id="UP000235916"/>
    </source>
</evidence>